<evidence type="ECO:0000313" key="13">
    <source>
        <dbReference type="EMBL" id="MBD1396161.1"/>
    </source>
</evidence>
<evidence type="ECO:0000256" key="9">
    <source>
        <dbReference type="ARBA" id="ARBA00048798"/>
    </source>
</evidence>
<dbReference type="InterPro" id="IPR036038">
    <property type="entry name" value="Aminotransferase-like"/>
</dbReference>
<sequence>MLLYNNQFLPAQDLRIPLHNRAFQYNDSFFETIMVVDGRLRFWNEHKTRMREAALAMKISLPDYFWDEELEDNLLRLAKQRNATRRGRIKLKVWRAGEGLYTPQTRDAEWLATAEVHHPAPDAGVRIGICETVRISYSPFSHFKGPHAPFYVLASMEKQAKGFDDMLLLNVEGYMSELSSSNLFWLREGVLYTPHLETGCVNGILRRKILNWCHEQEFAVQQVQAKPDELLFASVVFGSNVTGIRSVLSLGNSALHVDHQFLNQLKARLGF</sequence>
<dbReference type="PANTHER" id="PTHR42743:SF11">
    <property type="entry name" value="AMINODEOXYCHORISMATE LYASE"/>
    <property type="match status" value="1"/>
</dbReference>
<dbReference type="PROSITE" id="PS00770">
    <property type="entry name" value="AA_TRANSFER_CLASS_4"/>
    <property type="match status" value="1"/>
</dbReference>
<comment type="pathway">
    <text evidence="4">Amino-acid biosynthesis; L-leucine biosynthesis; L-leucine from 3-methyl-2-oxobutanoate: step 4/4.</text>
</comment>
<evidence type="ECO:0000256" key="10">
    <source>
        <dbReference type="ARBA" id="ARBA00049229"/>
    </source>
</evidence>
<dbReference type="InterPro" id="IPR001544">
    <property type="entry name" value="Aminotrans_IV"/>
</dbReference>
<evidence type="ECO:0000313" key="14">
    <source>
        <dbReference type="Proteomes" id="UP000625551"/>
    </source>
</evidence>
<dbReference type="EC" id="2.6.1.42" evidence="6"/>
<keyword evidence="7 12" id="KW-0663">Pyridoxal phosphate</keyword>
<dbReference type="Gene3D" id="3.20.10.10">
    <property type="entry name" value="D-amino Acid Aminotransferase, subunit A, domain 2"/>
    <property type="match status" value="1"/>
</dbReference>
<dbReference type="Pfam" id="PF01063">
    <property type="entry name" value="Aminotran_4"/>
    <property type="match status" value="1"/>
</dbReference>
<evidence type="ECO:0000256" key="11">
    <source>
        <dbReference type="RuleBase" id="RU004106"/>
    </source>
</evidence>
<protein>
    <recommendedName>
        <fullName evidence="6">branched-chain-amino-acid transaminase</fullName>
        <ecNumber evidence="6">2.6.1.42</ecNumber>
    </recommendedName>
</protein>
<dbReference type="InterPro" id="IPR018300">
    <property type="entry name" value="Aminotrans_IV_CS"/>
</dbReference>
<evidence type="ECO:0000256" key="4">
    <source>
        <dbReference type="ARBA" id="ARBA00005072"/>
    </source>
</evidence>
<comment type="catalytic activity">
    <reaction evidence="10">
        <text>L-leucine + 2-oxoglutarate = 4-methyl-2-oxopentanoate + L-glutamate</text>
        <dbReference type="Rhea" id="RHEA:18321"/>
        <dbReference type="ChEBI" id="CHEBI:16810"/>
        <dbReference type="ChEBI" id="CHEBI:17865"/>
        <dbReference type="ChEBI" id="CHEBI:29985"/>
        <dbReference type="ChEBI" id="CHEBI:57427"/>
        <dbReference type="EC" id="2.6.1.42"/>
    </reaction>
</comment>
<dbReference type="SUPFAM" id="SSF56752">
    <property type="entry name" value="D-aminoacid aminotransferase-like PLP-dependent enzymes"/>
    <property type="match status" value="1"/>
</dbReference>
<dbReference type="InterPro" id="IPR043132">
    <property type="entry name" value="BCAT-like_C"/>
</dbReference>
<organism evidence="13 14">
    <name type="scientific">Pontibacter aquaedesilientis</name>
    <dbReference type="NCBI Taxonomy" id="2766980"/>
    <lineage>
        <taxon>Bacteria</taxon>
        <taxon>Pseudomonadati</taxon>
        <taxon>Bacteroidota</taxon>
        <taxon>Cytophagia</taxon>
        <taxon>Cytophagales</taxon>
        <taxon>Hymenobacteraceae</taxon>
        <taxon>Pontibacter</taxon>
    </lineage>
</organism>
<dbReference type="Proteomes" id="UP000625551">
    <property type="component" value="Unassembled WGS sequence"/>
</dbReference>
<dbReference type="InterPro" id="IPR043131">
    <property type="entry name" value="BCAT-like_N"/>
</dbReference>
<comment type="pathway">
    <text evidence="3">Amino-acid biosynthesis; L-valine biosynthesis; L-valine from pyruvate: step 4/4.</text>
</comment>
<comment type="caution">
    <text evidence="13">The sequence shown here is derived from an EMBL/GenBank/DDBJ whole genome shotgun (WGS) entry which is preliminary data.</text>
</comment>
<dbReference type="GO" id="GO:0008483">
    <property type="term" value="F:transaminase activity"/>
    <property type="evidence" value="ECO:0007669"/>
    <property type="project" value="UniProtKB-KW"/>
</dbReference>
<comment type="catalytic activity">
    <reaction evidence="9">
        <text>L-isoleucine + 2-oxoglutarate = (S)-3-methyl-2-oxopentanoate + L-glutamate</text>
        <dbReference type="Rhea" id="RHEA:24801"/>
        <dbReference type="ChEBI" id="CHEBI:16810"/>
        <dbReference type="ChEBI" id="CHEBI:29985"/>
        <dbReference type="ChEBI" id="CHEBI:35146"/>
        <dbReference type="ChEBI" id="CHEBI:58045"/>
        <dbReference type="EC" id="2.6.1.42"/>
    </reaction>
</comment>
<dbReference type="InterPro" id="IPR050571">
    <property type="entry name" value="Class-IV_PLP-Dep_Aminotrnsfr"/>
</dbReference>
<dbReference type="Gene3D" id="3.30.470.10">
    <property type="match status" value="1"/>
</dbReference>
<evidence type="ECO:0000256" key="5">
    <source>
        <dbReference type="ARBA" id="ARBA00009320"/>
    </source>
</evidence>
<evidence type="ECO:0000256" key="3">
    <source>
        <dbReference type="ARBA" id="ARBA00004931"/>
    </source>
</evidence>
<evidence type="ECO:0000256" key="12">
    <source>
        <dbReference type="RuleBase" id="RU004516"/>
    </source>
</evidence>
<dbReference type="PANTHER" id="PTHR42743">
    <property type="entry name" value="AMINO-ACID AMINOTRANSFERASE"/>
    <property type="match status" value="1"/>
</dbReference>
<comment type="similarity">
    <text evidence="5 11">Belongs to the class-IV pyridoxal-phosphate-dependent aminotransferase family.</text>
</comment>
<evidence type="ECO:0000256" key="1">
    <source>
        <dbReference type="ARBA" id="ARBA00001933"/>
    </source>
</evidence>
<comment type="cofactor">
    <cofactor evidence="1 12">
        <name>pyridoxal 5'-phosphate</name>
        <dbReference type="ChEBI" id="CHEBI:597326"/>
    </cofactor>
</comment>
<accession>A0ABR7XFI2</accession>
<keyword evidence="13" id="KW-0808">Transferase</keyword>
<name>A0ABR7XFI2_9BACT</name>
<evidence type="ECO:0000256" key="2">
    <source>
        <dbReference type="ARBA" id="ARBA00004824"/>
    </source>
</evidence>
<evidence type="ECO:0000256" key="8">
    <source>
        <dbReference type="ARBA" id="ARBA00048212"/>
    </source>
</evidence>
<gene>
    <name evidence="13" type="ORF">H9Q13_03205</name>
</gene>
<dbReference type="EMBL" id="JACXAJ010000001">
    <property type="protein sequence ID" value="MBD1396161.1"/>
    <property type="molecule type" value="Genomic_DNA"/>
</dbReference>
<comment type="catalytic activity">
    <reaction evidence="8">
        <text>L-valine + 2-oxoglutarate = 3-methyl-2-oxobutanoate + L-glutamate</text>
        <dbReference type="Rhea" id="RHEA:24813"/>
        <dbReference type="ChEBI" id="CHEBI:11851"/>
        <dbReference type="ChEBI" id="CHEBI:16810"/>
        <dbReference type="ChEBI" id="CHEBI:29985"/>
        <dbReference type="ChEBI" id="CHEBI:57762"/>
        <dbReference type="EC" id="2.6.1.42"/>
    </reaction>
</comment>
<reference evidence="13 14" key="1">
    <citation type="submission" date="2020-09" db="EMBL/GenBank/DDBJ databases">
        <title>Genome sequencing and assembly of Pontibacter sp.</title>
        <authorList>
            <person name="Chhetri G."/>
        </authorList>
    </citation>
    <scope>NUCLEOTIDE SEQUENCE [LARGE SCALE GENOMIC DNA]</scope>
    <source>
        <strain evidence="13 14">JH31</strain>
    </source>
</reference>
<keyword evidence="14" id="KW-1185">Reference proteome</keyword>
<dbReference type="RefSeq" id="WP_191182293.1">
    <property type="nucleotide sequence ID" value="NZ_JACXAJ010000001.1"/>
</dbReference>
<evidence type="ECO:0000256" key="6">
    <source>
        <dbReference type="ARBA" id="ARBA00013053"/>
    </source>
</evidence>
<comment type="pathway">
    <text evidence="2">Amino-acid biosynthesis; L-isoleucine biosynthesis; L-isoleucine from 2-oxobutanoate: step 4/4.</text>
</comment>
<proteinExistence type="inferred from homology"/>
<evidence type="ECO:0000256" key="7">
    <source>
        <dbReference type="ARBA" id="ARBA00022898"/>
    </source>
</evidence>
<keyword evidence="13" id="KW-0032">Aminotransferase</keyword>